<feature type="transmembrane region" description="Helical" evidence="1">
    <location>
        <begin position="46"/>
        <end position="64"/>
    </location>
</feature>
<dbReference type="EMBL" id="JAGEUA010000007">
    <property type="protein sequence ID" value="KAL0970056.1"/>
    <property type="molecule type" value="Genomic_DNA"/>
</dbReference>
<gene>
    <name evidence="2" type="ORF">UPYG_G00236530</name>
</gene>
<keyword evidence="3" id="KW-1185">Reference proteome</keyword>
<reference evidence="2 3" key="1">
    <citation type="submission" date="2024-06" db="EMBL/GenBank/DDBJ databases">
        <authorList>
            <person name="Pan Q."/>
            <person name="Wen M."/>
            <person name="Jouanno E."/>
            <person name="Zahm M."/>
            <person name="Klopp C."/>
            <person name="Cabau C."/>
            <person name="Louis A."/>
            <person name="Berthelot C."/>
            <person name="Parey E."/>
            <person name="Roest Crollius H."/>
            <person name="Montfort J."/>
            <person name="Robinson-Rechavi M."/>
            <person name="Bouchez O."/>
            <person name="Lampietro C."/>
            <person name="Lopez Roques C."/>
            <person name="Donnadieu C."/>
            <person name="Postlethwait J."/>
            <person name="Bobe J."/>
            <person name="Verreycken H."/>
            <person name="Guiguen Y."/>
        </authorList>
    </citation>
    <scope>NUCLEOTIDE SEQUENCE [LARGE SCALE GENOMIC DNA]</scope>
    <source>
        <strain evidence="2">Up_M1</strain>
        <tissue evidence="2">Testis</tissue>
    </source>
</reference>
<protein>
    <submittedName>
        <fullName evidence="2">Uncharacterized protein</fullName>
    </submittedName>
</protein>
<accession>A0ABD0WYP6</accession>
<keyword evidence="1" id="KW-1133">Transmembrane helix</keyword>
<organism evidence="2 3">
    <name type="scientific">Umbra pygmaea</name>
    <name type="common">Eastern mudminnow</name>
    <dbReference type="NCBI Taxonomy" id="75934"/>
    <lineage>
        <taxon>Eukaryota</taxon>
        <taxon>Metazoa</taxon>
        <taxon>Chordata</taxon>
        <taxon>Craniata</taxon>
        <taxon>Vertebrata</taxon>
        <taxon>Euteleostomi</taxon>
        <taxon>Actinopterygii</taxon>
        <taxon>Neopterygii</taxon>
        <taxon>Teleostei</taxon>
        <taxon>Protacanthopterygii</taxon>
        <taxon>Esociformes</taxon>
        <taxon>Umbridae</taxon>
        <taxon>Umbra</taxon>
    </lineage>
</organism>
<keyword evidence="1" id="KW-0812">Transmembrane</keyword>
<feature type="transmembrane region" description="Helical" evidence="1">
    <location>
        <begin position="84"/>
        <end position="108"/>
    </location>
</feature>
<evidence type="ECO:0000313" key="2">
    <source>
        <dbReference type="EMBL" id="KAL0970056.1"/>
    </source>
</evidence>
<comment type="caution">
    <text evidence="2">The sequence shown here is derived from an EMBL/GenBank/DDBJ whole genome shotgun (WGS) entry which is preliminary data.</text>
</comment>
<evidence type="ECO:0000256" key="1">
    <source>
        <dbReference type="SAM" id="Phobius"/>
    </source>
</evidence>
<evidence type="ECO:0000313" key="3">
    <source>
        <dbReference type="Proteomes" id="UP001557470"/>
    </source>
</evidence>
<dbReference type="AlphaFoldDB" id="A0ABD0WYP6"/>
<keyword evidence="1" id="KW-0472">Membrane</keyword>
<dbReference type="Proteomes" id="UP001557470">
    <property type="component" value="Unassembled WGS sequence"/>
</dbReference>
<name>A0ABD0WYP6_UMBPY</name>
<feature type="transmembrane region" description="Helical" evidence="1">
    <location>
        <begin position="6"/>
        <end position="34"/>
    </location>
</feature>
<sequence>MLLSLYTVWGCVAFSLHVVIFVYCMGLCCFYLLHLQSMTTSFKEKNRLYSIIVFSFSYHWMYSTTQKIHTFIQTVAKKDSYCDYLLTTLLLLFCIVVVFIGLLSSFLIEMLLCCEMRAGHLLQNKLNEWNYSLSPKRSLYFKFFFLIFFTSYRRKC</sequence>
<proteinExistence type="predicted"/>